<dbReference type="PROSITE" id="PS00584">
    <property type="entry name" value="PFKB_KINASES_2"/>
    <property type="match status" value="1"/>
</dbReference>
<organism evidence="7 8">
    <name type="scientific">Glutamicibacter ardleyensis</name>
    <dbReference type="NCBI Taxonomy" id="225894"/>
    <lineage>
        <taxon>Bacteria</taxon>
        <taxon>Bacillati</taxon>
        <taxon>Actinomycetota</taxon>
        <taxon>Actinomycetes</taxon>
        <taxon>Micrococcales</taxon>
        <taxon>Micrococcaceae</taxon>
        <taxon>Glutamicibacter</taxon>
    </lineage>
</organism>
<reference evidence="8" key="1">
    <citation type="journal article" date="2019" name="Int. J. Syst. Evol. Microbiol.">
        <title>The Global Catalogue of Microorganisms (GCM) 10K type strain sequencing project: providing services to taxonomists for standard genome sequencing and annotation.</title>
        <authorList>
            <consortium name="The Broad Institute Genomics Platform"/>
            <consortium name="The Broad Institute Genome Sequencing Center for Infectious Disease"/>
            <person name="Wu L."/>
            <person name="Ma J."/>
        </authorList>
    </citation>
    <scope>NUCLEOTIDE SEQUENCE [LARGE SCALE GENOMIC DNA]</scope>
    <source>
        <strain evidence="8">CGMCC 1.3685</strain>
    </source>
</reference>
<keyword evidence="3" id="KW-0547">Nucleotide-binding</keyword>
<evidence type="ECO:0000256" key="4">
    <source>
        <dbReference type="ARBA" id="ARBA00022777"/>
    </source>
</evidence>
<dbReference type="GeneID" id="303302638"/>
<name>A0ABQ2D836_9MICC</name>
<comment type="caution">
    <text evidence="7">The sequence shown here is derived from an EMBL/GenBank/DDBJ whole genome shotgun (WGS) entry which is preliminary data.</text>
</comment>
<keyword evidence="5" id="KW-0067">ATP-binding</keyword>
<evidence type="ECO:0000313" key="7">
    <source>
        <dbReference type="EMBL" id="GGJ47205.1"/>
    </source>
</evidence>
<comment type="similarity">
    <text evidence="1">Belongs to the carbohydrate kinase PfkB family.</text>
</comment>
<dbReference type="Proteomes" id="UP000606115">
    <property type="component" value="Unassembled WGS sequence"/>
</dbReference>
<evidence type="ECO:0000259" key="6">
    <source>
        <dbReference type="Pfam" id="PF00294"/>
    </source>
</evidence>
<dbReference type="InterPro" id="IPR002173">
    <property type="entry name" value="Carboh/pur_kinase_PfkB_CS"/>
</dbReference>
<dbReference type="Pfam" id="PF00294">
    <property type="entry name" value="PfkB"/>
    <property type="match status" value="1"/>
</dbReference>
<keyword evidence="4" id="KW-0418">Kinase</keyword>
<proteinExistence type="inferred from homology"/>
<keyword evidence="2" id="KW-0808">Transferase</keyword>
<evidence type="ECO:0000256" key="5">
    <source>
        <dbReference type="ARBA" id="ARBA00022840"/>
    </source>
</evidence>
<dbReference type="InterPro" id="IPR011611">
    <property type="entry name" value="PfkB_dom"/>
</dbReference>
<keyword evidence="8" id="KW-1185">Reference proteome</keyword>
<evidence type="ECO:0000256" key="1">
    <source>
        <dbReference type="ARBA" id="ARBA00010688"/>
    </source>
</evidence>
<evidence type="ECO:0000256" key="3">
    <source>
        <dbReference type="ARBA" id="ARBA00022741"/>
    </source>
</evidence>
<dbReference type="Gene3D" id="3.40.1190.20">
    <property type="match status" value="1"/>
</dbReference>
<feature type="domain" description="Carbohydrate kinase PfkB" evidence="6">
    <location>
        <begin position="17"/>
        <end position="290"/>
    </location>
</feature>
<sequence length="304" mass="32160">MAQIQVVGEALADIVDGVAHPGGSPMNVAVGLGRLGHEVTLTTDLGDDEHGALISAHLADSSVKLAADTYSQESTSYATVSVDGVGDATYEFSLSWDLPQGVASSEAQLLHTGSIAGWLAPGCEKVLEAFEASPADQLRSYDPNVRPQLIRKRSTAVKQIEKMMSLSHVVKLSDDDALWLYPGWDCQRILDHILERGAKLAVMTFGARGATARAKNTEVMVHSRPVKIVDTIGAGDAFMSGLLHGLLNSSLAQALTTKGAALDQSELEFALTQATRCSELTVLTSGANPPRLEALNDSLQAQIS</sequence>
<dbReference type="PANTHER" id="PTHR43085:SF1">
    <property type="entry name" value="PSEUDOURIDINE KINASE-RELATED"/>
    <property type="match status" value="1"/>
</dbReference>
<dbReference type="SUPFAM" id="SSF53613">
    <property type="entry name" value="Ribokinase-like"/>
    <property type="match status" value="1"/>
</dbReference>
<dbReference type="PANTHER" id="PTHR43085">
    <property type="entry name" value="HEXOKINASE FAMILY MEMBER"/>
    <property type="match status" value="1"/>
</dbReference>
<dbReference type="PROSITE" id="PS00583">
    <property type="entry name" value="PFKB_KINASES_1"/>
    <property type="match status" value="1"/>
</dbReference>
<dbReference type="InterPro" id="IPR029056">
    <property type="entry name" value="Ribokinase-like"/>
</dbReference>
<accession>A0ABQ2D836</accession>
<protein>
    <submittedName>
        <fullName evidence="7">Ribokinase</fullName>
    </submittedName>
</protein>
<dbReference type="InterPro" id="IPR050306">
    <property type="entry name" value="PfkB_Carbo_kinase"/>
</dbReference>
<evidence type="ECO:0000313" key="8">
    <source>
        <dbReference type="Proteomes" id="UP000606115"/>
    </source>
</evidence>
<dbReference type="EMBL" id="BMKX01000001">
    <property type="protein sequence ID" value="GGJ47205.1"/>
    <property type="molecule type" value="Genomic_DNA"/>
</dbReference>
<evidence type="ECO:0000256" key="2">
    <source>
        <dbReference type="ARBA" id="ARBA00022679"/>
    </source>
</evidence>
<gene>
    <name evidence="7" type="ORF">GCM10007173_02200</name>
</gene>
<dbReference type="CDD" id="cd01167">
    <property type="entry name" value="bac_FRK"/>
    <property type="match status" value="1"/>
</dbReference>
<dbReference type="RefSeq" id="WP_188683053.1">
    <property type="nucleotide sequence ID" value="NZ_BMKX01000001.1"/>
</dbReference>